<dbReference type="InterPro" id="IPR057744">
    <property type="entry name" value="OTAase-like"/>
</dbReference>
<reference evidence="4" key="1">
    <citation type="journal article" date="2023" name="Mol. Phylogenet. Evol.">
        <title>Genome-scale phylogeny and comparative genomics of the fungal order Sordariales.</title>
        <authorList>
            <person name="Hensen N."/>
            <person name="Bonometti L."/>
            <person name="Westerberg I."/>
            <person name="Brannstrom I.O."/>
            <person name="Guillou S."/>
            <person name="Cros-Aarteil S."/>
            <person name="Calhoun S."/>
            <person name="Haridas S."/>
            <person name="Kuo A."/>
            <person name="Mondo S."/>
            <person name="Pangilinan J."/>
            <person name="Riley R."/>
            <person name="LaButti K."/>
            <person name="Andreopoulos B."/>
            <person name="Lipzen A."/>
            <person name="Chen C."/>
            <person name="Yan M."/>
            <person name="Daum C."/>
            <person name="Ng V."/>
            <person name="Clum A."/>
            <person name="Steindorff A."/>
            <person name="Ohm R.A."/>
            <person name="Martin F."/>
            <person name="Silar P."/>
            <person name="Natvig D.O."/>
            <person name="Lalanne C."/>
            <person name="Gautier V."/>
            <person name="Ament-Velasquez S.L."/>
            <person name="Kruys A."/>
            <person name="Hutchinson M.I."/>
            <person name="Powell A.J."/>
            <person name="Barry K."/>
            <person name="Miller A.N."/>
            <person name="Grigoriev I.V."/>
            <person name="Debuchy R."/>
            <person name="Gladieux P."/>
            <person name="Hiltunen Thoren M."/>
            <person name="Johannesson H."/>
        </authorList>
    </citation>
    <scope>NUCLEOTIDE SEQUENCE [LARGE SCALE GENOMIC DNA]</scope>
    <source>
        <strain evidence="4">CBS 284.82</strain>
    </source>
</reference>
<dbReference type="EMBL" id="MU854340">
    <property type="protein sequence ID" value="KAK4042489.1"/>
    <property type="molecule type" value="Genomic_DNA"/>
</dbReference>
<organism evidence="3 4">
    <name type="scientific">Parachaetomium inaequale</name>
    <dbReference type="NCBI Taxonomy" id="2588326"/>
    <lineage>
        <taxon>Eukaryota</taxon>
        <taxon>Fungi</taxon>
        <taxon>Dikarya</taxon>
        <taxon>Ascomycota</taxon>
        <taxon>Pezizomycotina</taxon>
        <taxon>Sordariomycetes</taxon>
        <taxon>Sordariomycetidae</taxon>
        <taxon>Sordariales</taxon>
        <taxon>Chaetomiaceae</taxon>
        <taxon>Parachaetomium</taxon>
    </lineage>
</organism>
<dbReference type="GO" id="GO:0016810">
    <property type="term" value="F:hydrolase activity, acting on carbon-nitrogen (but not peptide) bonds"/>
    <property type="evidence" value="ECO:0007669"/>
    <property type="project" value="InterPro"/>
</dbReference>
<feature type="domain" description="Amidohydrolase-related" evidence="2">
    <location>
        <begin position="64"/>
        <end position="210"/>
    </location>
</feature>
<dbReference type="AlphaFoldDB" id="A0AAN6PK49"/>
<dbReference type="SUPFAM" id="SSF51556">
    <property type="entry name" value="Metallo-dependent hydrolases"/>
    <property type="match status" value="1"/>
</dbReference>
<dbReference type="Gene3D" id="3.20.20.140">
    <property type="entry name" value="Metal-dependent hydrolases"/>
    <property type="match status" value="1"/>
</dbReference>
<dbReference type="InterPro" id="IPR051781">
    <property type="entry name" value="Metallo-dep_Hydrolase"/>
</dbReference>
<dbReference type="Gene3D" id="2.30.40.10">
    <property type="entry name" value="Urease, subunit C, domain 1"/>
    <property type="match status" value="1"/>
</dbReference>
<dbReference type="InterPro" id="IPR006680">
    <property type="entry name" value="Amidohydro-rel"/>
</dbReference>
<feature type="domain" description="Amidohydrolase-related" evidence="2">
    <location>
        <begin position="245"/>
        <end position="432"/>
    </location>
</feature>
<feature type="region of interest" description="Disordered" evidence="1">
    <location>
        <begin position="466"/>
        <end position="509"/>
    </location>
</feature>
<proteinExistence type="predicted"/>
<dbReference type="Pfam" id="PF01979">
    <property type="entry name" value="Amidohydro_1"/>
    <property type="match status" value="2"/>
</dbReference>
<evidence type="ECO:0000259" key="2">
    <source>
        <dbReference type="Pfam" id="PF01979"/>
    </source>
</evidence>
<protein>
    <recommendedName>
        <fullName evidence="2">Amidohydrolase-related domain-containing protein</fullName>
    </recommendedName>
</protein>
<dbReference type="InterPro" id="IPR032466">
    <property type="entry name" value="Metal_Hydrolase"/>
</dbReference>
<comment type="caution">
    <text evidence="3">The sequence shown here is derived from an EMBL/GenBank/DDBJ whole genome shotgun (WGS) entry which is preliminary data.</text>
</comment>
<dbReference type="PANTHER" id="PTHR43135">
    <property type="entry name" value="ALPHA-D-RIBOSE 1-METHYLPHOSPHONATE 5-TRIPHOSPHATE DIPHOSPHATASE"/>
    <property type="match status" value="1"/>
</dbReference>
<dbReference type="PANTHER" id="PTHR43135:SF3">
    <property type="entry name" value="ALPHA-D-RIBOSE 1-METHYLPHOSPHONATE 5-TRIPHOSPHATE DIPHOSPHATASE"/>
    <property type="match status" value="1"/>
</dbReference>
<keyword evidence="4" id="KW-1185">Reference proteome</keyword>
<dbReference type="SUPFAM" id="SSF51338">
    <property type="entry name" value="Composite domain of metallo-dependent hydrolases"/>
    <property type="match status" value="1"/>
</dbReference>
<name>A0AAN6PK49_9PEZI</name>
<evidence type="ECO:0000256" key="1">
    <source>
        <dbReference type="SAM" id="MobiDB-lite"/>
    </source>
</evidence>
<dbReference type="CDD" id="cd01299">
    <property type="entry name" value="Met_dep_hydrolase_A"/>
    <property type="match status" value="1"/>
</dbReference>
<dbReference type="Proteomes" id="UP001303115">
    <property type="component" value="Unassembled WGS sequence"/>
</dbReference>
<evidence type="ECO:0000313" key="4">
    <source>
        <dbReference type="Proteomes" id="UP001303115"/>
    </source>
</evidence>
<evidence type="ECO:0000313" key="3">
    <source>
        <dbReference type="EMBL" id="KAK4042489.1"/>
    </source>
</evidence>
<sequence>MPPNRSTLTVHTSLLFDPIQKAFLENVSVEINPQTGAIARLHHRNTPDLPSPLSKRDIDLRGKVVLPGFVDSHTHIFLHSDKERFHSHQMRDESPVERTVRATNHARAALLAGFTTYRDLGTEALGNADASLRDCVNRGLIPGPRMFVATEALASSGGYEIRTENKLARGSVLGLELPRAADIVDGVVGVRQGVRRRVGEGADVIKFYGDYRRRVMRFPPDVQGPGGRLLFPPDRRDRNPAVLLFSQEEMDAIVDEARLADVPVAAHAAETRTALMAARAGVTSVEHVFVDGAGCMGEMMEEMVRRGTIWVPTLSTAEEGFEEEKFERCKAAAKRAFDKGVRLAAGGDTGVFNHGLNSREMEIMMEAGIPVEDVLVAGTYTGWHACGGDASGFRFGWWDKGNRADIVALDADPRKDAKALRKVSFVMKDGRVWKRDGRPVDMIAATQWPEEAEVSDAEEPIARASGLGSNAVPYGGPNPTVLSIRGSRNPTPAASDVGWETDSFDVKLG</sequence>
<accession>A0AAN6PK49</accession>
<gene>
    <name evidence="3" type="ORF">C8A01DRAFT_13878</name>
</gene>
<dbReference type="InterPro" id="IPR011059">
    <property type="entry name" value="Metal-dep_hydrolase_composite"/>
</dbReference>